<proteinExistence type="predicted"/>
<evidence type="ECO:0000256" key="1">
    <source>
        <dbReference type="ARBA" id="ARBA00004389"/>
    </source>
</evidence>
<evidence type="ECO:0000256" key="3">
    <source>
        <dbReference type="ARBA" id="ARBA00022824"/>
    </source>
</evidence>
<dbReference type="GO" id="GO:0006488">
    <property type="term" value="P:dolichol-linked oligosaccharide biosynthetic process"/>
    <property type="evidence" value="ECO:0007669"/>
    <property type="project" value="InterPro"/>
</dbReference>
<gene>
    <name evidence="6" type="ORF">B0H41_004497</name>
</gene>
<dbReference type="PANTHER" id="PTHR12154:SF4">
    <property type="entry name" value="UDP-N-ACETYLGLUCOSAMINE TRANSFERASE SUBUNIT ALG14 HOMOLOG"/>
    <property type="match status" value="1"/>
</dbReference>
<keyword evidence="6" id="KW-0808">Transferase</keyword>
<keyword evidence="4" id="KW-1133">Transmembrane helix</keyword>
<reference evidence="6" key="2">
    <citation type="journal article" date="2022" name="Nat. Biotechnol.">
        <title>Carbon-negative production of acetone and isopropanol by gas fermentation at industrial pilot scale.</title>
        <authorList>
            <person name="Liew F.E."/>
            <person name="Nogle R."/>
            <person name="Abdalla T."/>
            <person name="Rasor B.J."/>
            <person name="Canter C."/>
            <person name="Jensen R.O."/>
            <person name="Wang L."/>
            <person name="Strutz J."/>
            <person name="Chirania P."/>
            <person name="De Tissera S."/>
            <person name="Mueller A.P."/>
            <person name="Ruan Z."/>
            <person name="Gao A."/>
            <person name="Tran L."/>
            <person name="Engle N.L."/>
            <person name="Bromley J.C."/>
            <person name="Daniell J."/>
            <person name="Conrado R."/>
            <person name="Tschaplinski T.J."/>
            <person name="Giannone R.J."/>
            <person name="Hettich R.L."/>
            <person name="Karim A.S."/>
            <person name="Simpson S.D."/>
            <person name="Brown S.D."/>
            <person name="Leang C."/>
            <person name="Jewett M.C."/>
            <person name="Kopke M."/>
        </authorList>
    </citation>
    <scope>NUCLEOTIDE SEQUENCE</scope>
    <source>
        <strain evidence="6">DJ080</strain>
    </source>
</reference>
<keyword evidence="2" id="KW-0812">Transmembrane</keyword>
<dbReference type="EMBL" id="JABSWW010000001">
    <property type="protein sequence ID" value="NRT90818.1"/>
    <property type="molecule type" value="Genomic_DNA"/>
</dbReference>
<dbReference type="AlphaFoldDB" id="A0AAX0B8Q3"/>
<comment type="caution">
    <text evidence="6">The sequence shown here is derived from an EMBL/GenBank/DDBJ whole genome shotgun (WGS) entry which is preliminary data.</text>
</comment>
<evidence type="ECO:0000256" key="2">
    <source>
        <dbReference type="ARBA" id="ARBA00022692"/>
    </source>
</evidence>
<name>A0AAX0B8Q3_CLOBE</name>
<dbReference type="Pfam" id="PF08660">
    <property type="entry name" value="Alg14"/>
    <property type="match status" value="1"/>
</dbReference>
<keyword evidence="5" id="KW-0472">Membrane</keyword>
<comment type="subcellular location">
    <subcellularLocation>
        <location evidence="1">Endoplasmic reticulum membrane</location>
        <topology evidence="1">Single-pass membrane protein</topology>
    </subcellularLocation>
</comment>
<dbReference type="RefSeq" id="WP_171772795.1">
    <property type="nucleotide sequence ID" value="NZ_JABFUE010000001.1"/>
</dbReference>
<organism evidence="6 7">
    <name type="scientific">Clostridium beijerinckii</name>
    <name type="common">Clostridium MP</name>
    <dbReference type="NCBI Taxonomy" id="1520"/>
    <lineage>
        <taxon>Bacteria</taxon>
        <taxon>Bacillati</taxon>
        <taxon>Bacillota</taxon>
        <taxon>Clostridia</taxon>
        <taxon>Eubacteriales</taxon>
        <taxon>Clostridiaceae</taxon>
        <taxon>Clostridium</taxon>
    </lineage>
</organism>
<reference evidence="6" key="1">
    <citation type="submission" date="2020-05" db="EMBL/GenBank/DDBJ databases">
        <authorList>
            <person name="Brown S."/>
            <person name="Huntemann M."/>
            <person name="Clum A."/>
            <person name="Spunde A."/>
            <person name="Palaniappan K."/>
            <person name="Ritter S."/>
            <person name="Mikhailova N."/>
            <person name="Chen I.-M."/>
            <person name="Stamatis D."/>
            <person name="Reddy T."/>
            <person name="O'Malley R."/>
            <person name="Daum C."/>
            <person name="Shapiro N."/>
            <person name="Ivanova N."/>
            <person name="Kyrpides N."/>
            <person name="Woyke T."/>
        </authorList>
    </citation>
    <scope>NUCLEOTIDE SEQUENCE</scope>
    <source>
        <strain evidence="6">DJ080</strain>
    </source>
</reference>
<accession>A0AAX0B8Q3</accession>
<keyword evidence="3" id="KW-0256">Endoplasmic reticulum</keyword>
<protein>
    <submittedName>
        <fullName evidence="6">UDP-N-acetylglucosamine:LPS N-acetylglucosamine transferase</fullName>
    </submittedName>
</protein>
<dbReference type="InterPro" id="IPR013969">
    <property type="entry name" value="Oligosacch_biosynth_Alg14"/>
</dbReference>
<dbReference type="Gene3D" id="3.40.50.2000">
    <property type="entry name" value="Glycogen Phosphorylase B"/>
    <property type="match status" value="1"/>
</dbReference>
<sequence length="149" mass="17651">MKVCFITSSGGHLTHLIQLKEWWKDKERFWVTFEKEDSKSILKYEKKYWCYFPTNRNIKNLIKNTFLSIKILLKEKPDLIVSTGAAPAIPFFYIGKLFGAKVVYIEVYDRIEKPTITGKVVYPISDLFILQWEEQKKFYPRGQVLEGLF</sequence>
<evidence type="ECO:0000313" key="7">
    <source>
        <dbReference type="Proteomes" id="UP001193748"/>
    </source>
</evidence>
<dbReference type="SUPFAM" id="SSF53756">
    <property type="entry name" value="UDP-Glycosyltransferase/glycogen phosphorylase"/>
    <property type="match status" value="1"/>
</dbReference>
<dbReference type="Proteomes" id="UP001193748">
    <property type="component" value="Unassembled WGS sequence"/>
</dbReference>
<evidence type="ECO:0000256" key="4">
    <source>
        <dbReference type="ARBA" id="ARBA00022989"/>
    </source>
</evidence>
<evidence type="ECO:0000313" key="6">
    <source>
        <dbReference type="EMBL" id="NRT90818.1"/>
    </source>
</evidence>
<dbReference type="NCBIfam" id="NF041549">
    <property type="entry name" value="PssD"/>
    <property type="match status" value="1"/>
</dbReference>
<dbReference type="PANTHER" id="PTHR12154">
    <property type="entry name" value="GLYCOSYL TRANSFERASE-RELATED"/>
    <property type="match status" value="1"/>
</dbReference>
<dbReference type="GO" id="GO:0004577">
    <property type="term" value="F:N-acetylglucosaminyldiphosphodolichol N-acetylglucosaminyltransferase activity"/>
    <property type="evidence" value="ECO:0007669"/>
    <property type="project" value="TreeGrafter"/>
</dbReference>
<evidence type="ECO:0000256" key="5">
    <source>
        <dbReference type="ARBA" id="ARBA00023136"/>
    </source>
</evidence>